<feature type="transmembrane region" description="Helical" evidence="1">
    <location>
        <begin position="264"/>
        <end position="279"/>
    </location>
</feature>
<evidence type="ECO:0000256" key="1">
    <source>
        <dbReference type="SAM" id="Phobius"/>
    </source>
</evidence>
<keyword evidence="1" id="KW-0472">Membrane</keyword>
<name>A0A0G0KZ15_9BACT</name>
<accession>A0A0G0KZ15</accession>
<reference evidence="2 3" key="1">
    <citation type="journal article" date="2015" name="Nature">
        <title>rRNA introns, odd ribosomes, and small enigmatic genomes across a large radiation of phyla.</title>
        <authorList>
            <person name="Brown C.T."/>
            <person name="Hug L.A."/>
            <person name="Thomas B.C."/>
            <person name="Sharon I."/>
            <person name="Castelle C.J."/>
            <person name="Singh A."/>
            <person name="Wilkins M.J."/>
            <person name="Williams K.H."/>
            <person name="Banfield J.F."/>
        </authorList>
    </citation>
    <scope>NUCLEOTIDE SEQUENCE [LARGE SCALE GENOMIC DNA]</scope>
</reference>
<feature type="transmembrane region" description="Helical" evidence="1">
    <location>
        <begin position="152"/>
        <end position="172"/>
    </location>
</feature>
<feature type="transmembrane region" description="Helical" evidence="1">
    <location>
        <begin position="124"/>
        <end position="143"/>
    </location>
</feature>
<feature type="transmembrane region" description="Helical" evidence="1">
    <location>
        <begin position="362"/>
        <end position="381"/>
    </location>
</feature>
<feature type="transmembrane region" description="Helical" evidence="1">
    <location>
        <begin position="291"/>
        <end position="315"/>
    </location>
</feature>
<feature type="transmembrane region" description="Helical" evidence="1">
    <location>
        <begin position="241"/>
        <end position="258"/>
    </location>
</feature>
<feature type="transmembrane region" description="Helical" evidence="1">
    <location>
        <begin position="217"/>
        <end position="234"/>
    </location>
</feature>
<protein>
    <recommendedName>
        <fullName evidence="4">Glycosyltransferase RgtA/B/C/D-like domain-containing protein</fullName>
    </recommendedName>
</protein>
<keyword evidence="1" id="KW-1133">Transmembrane helix</keyword>
<feature type="transmembrane region" description="Helical" evidence="1">
    <location>
        <begin position="31"/>
        <end position="49"/>
    </location>
</feature>
<feature type="transmembrane region" description="Helical" evidence="1">
    <location>
        <begin position="335"/>
        <end position="355"/>
    </location>
</feature>
<keyword evidence="1" id="KW-0812">Transmembrane</keyword>
<evidence type="ECO:0000313" key="3">
    <source>
        <dbReference type="Proteomes" id="UP000034081"/>
    </source>
</evidence>
<feature type="transmembrane region" description="Helical" evidence="1">
    <location>
        <begin position="393"/>
        <end position="412"/>
    </location>
</feature>
<dbReference type="STRING" id="1618570.UT08_C0025G0003"/>
<dbReference type="AlphaFoldDB" id="A0A0G0KZ15"/>
<organism evidence="2 3">
    <name type="scientific">Candidatus Woesebacteria bacterium GW2011_GWB1_38_8</name>
    <dbReference type="NCBI Taxonomy" id="1618570"/>
    <lineage>
        <taxon>Bacteria</taxon>
        <taxon>Candidatus Woeseibacteriota</taxon>
    </lineage>
</organism>
<evidence type="ECO:0008006" key="4">
    <source>
        <dbReference type="Google" id="ProtNLM"/>
    </source>
</evidence>
<sequence>MGGNSGLDQRETQMREIFLLRKIFTSKQRDHVVAAVLVIVLGLIFWRLFDTHIIKPDNYGNLTTGESTYGDLPFHLSTISQIVYGKIFPPENPFYAGLQQTYPYFINVLSVPLVEFGVTQRNSIIWPGMFFSLIMVWAIFFFYIKISGNRKVAFWGTLLFFLNGGAGFYYFARDVVFKNLINNFLSNPTNYPDYTHVFGENIQWPNFVSRIIVPERSVLLGIPMGILILYLLFLRSKQKKVINVGLVTAAVLTGLLPFSHTHTFLVFALVVPFLAFFELKKNNWRSWLLRWVIYGITTLTIASPQLYEIITHIGGSESFFRFRIGWMAKPGFVELVAFWFKNTLFLIPIMVYALLLKTTPVILKRLLTISFVIFIMVNLFIFQPYDWDNVKFLFWFGIFGYLAYSFVLVYLWNRKLFQFRIVAVLLFLISVISAIPSIYRELNVSYQLFSKEDTALGQWVKNNTDRNSIFLTAPIHNSFVNNLGGRRIFMGYQGLLWVHGIPYGQREQEVKSIYSGSSNSISLLKENNISYVVVGPSEKNDLMTDIDFFTKNFCLVKKSENYQIFSVYKNNYLPCLLK</sequence>
<dbReference type="Proteomes" id="UP000034081">
    <property type="component" value="Unassembled WGS sequence"/>
</dbReference>
<dbReference type="EMBL" id="LBVL01000025">
    <property type="protein sequence ID" value="KKQ83982.1"/>
    <property type="molecule type" value="Genomic_DNA"/>
</dbReference>
<gene>
    <name evidence="2" type="ORF">UT08_C0025G0003</name>
</gene>
<feature type="transmembrane region" description="Helical" evidence="1">
    <location>
        <begin position="419"/>
        <end position="439"/>
    </location>
</feature>
<proteinExistence type="predicted"/>
<evidence type="ECO:0000313" key="2">
    <source>
        <dbReference type="EMBL" id="KKQ83982.1"/>
    </source>
</evidence>
<comment type="caution">
    <text evidence="2">The sequence shown here is derived from an EMBL/GenBank/DDBJ whole genome shotgun (WGS) entry which is preliminary data.</text>
</comment>